<dbReference type="InterPro" id="IPR031327">
    <property type="entry name" value="MCM"/>
</dbReference>
<dbReference type="GO" id="GO:0005524">
    <property type="term" value="F:ATP binding"/>
    <property type="evidence" value="ECO:0007669"/>
    <property type="project" value="UniProtKB-KW"/>
</dbReference>
<dbReference type="Proteomes" id="UP001149411">
    <property type="component" value="Unassembled WGS sequence"/>
</dbReference>
<keyword evidence="12" id="KW-0255">Endonuclease</keyword>
<evidence type="ECO:0000256" key="1">
    <source>
        <dbReference type="ARBA" id="ARBA00008010"/>
    </source>
</evidence>
<keyword evidence="3" id="KW-0235">DNA replication</keyword>
<dbReference type="GO" id="GO:0009307">
    <property type="term" value="P:DNA restriction-modification system"/>
    <property type="evidence" value="ECO:0007669"/>
    <property type="project" value="UniProtKB-KW"/>
</dbReference>
<keyword evidence="13" id="KW-1185">Reference proteome</keyword>
<dbReference type="SUPFAM" id="SSF50249">
    <property type="entry name" value="Nucleic acid-binding proteins"/>
    <property type="match status" value="1"/>
</dbReference>
<dbReference type="PANTHER" id="PTHR11630">
    <property type="entry name" value="DNA REPLICATION LICENSING FACTOR MCM FAMILY MEMBER"/>
    <property type="match status" value="1"/>
</dbReference>
<dbReference type="GO" id="GO:0017116">
    <property type="term" value="F:single-stranded DNA helicase activity"/>
    <property type="evidence" value="ECO:0007669"/>
    <property type="project" value="TreeGrafter"/>
</dbReference>
<keyword evidence="12" id="KW-0540">Nuclease</keyword>
<proteinExistence type="inferred from homology"/>
<evidence type="ECO:0000256" key="6">
    <source>
        <dbReference type="ARBA" id="ARBA00022806"/>
    </source>
</evidence>
<dbReference type="SMART" id="SM00350">
    <property type="entry name" value="MCM"/>
    <property type="match status" value="1"/>
</dbReference>
<evidence type="ECO:0000256" key="4">
    <source>
        <dbReference type="ARBA" id="ARBA00022741"/>
    </source>
</evidence>
<comment type="similarity">
    <text evidence="1">Belongs to the MCM family.</text>
</comment>
<feature type="domain" description="MCM OB" evidence="11">
    <location>
        <begin position="95"/>
        <end position="215"/>
    </location>
</feature>
<dbReference type="EC" id="3.6.4.12" evidence="2"/>
<dbReference type="InterPro" id="IPR027925">
    <property type="entry name" value="MCM_N"/>
</dbReference>
<dbReference type="Pfam" id="PF04313">
    <property type="entry name" value="HSDR_N"/>
    <property type="match status" value="1"/>
</dbReference>
<keyword evidence="7" id="KW-0067">ATP-binding</keyword>
<keyword evidence="8" id="KW-0238">DNA-binding</keyword>
<organism evidence="12 13">
    <name type="scientific">Halorutilus salinus</name>
    <dbReference type="NCBI Taxonomy" id="2487751"/>
    <lineage>
        <taxon>Archaea</taxon>
        <taxon>Methanobacteriati</taxon>
        <taxon>Methanobacteriota</taxon>
        <taxon>Stenosarchaea group</taxon>
        <taxon>Halobacteria</taxon>
        <taxon>Halorutilales</taxon>
        <taxon>Halorutilaceae</taxon>
        <taxon>Halorutilus</taxon>
    </lineage>
</organism>
<protein>
    <recommendedName>
        <fullName evidence="2">DNA helicase</fullName>
        <ecNumber evidence="2">3.6.4.12</ecNumber>
    </recommendedName>
</protein>
<dbReference type="InterPro" id="IPR012340">
    <property type="entry name" value="NA-bd_OB-fold"/>
</dbReference>
<gene>
    <name evidence="12" type="ORF">EGH25_10530</name>
</gene>
<dbReference type="GO" id="GO:0006260">
    <property type="term" value="P:DNA replication"/>
    <property type="evidence" value="ECO:0007669"/>
    <property type="project" value="UniProtKB-KW"/>
</dbReference>
<feature type="domain" description="Restriction endonuclease type I HsdR N-terminal" evidence="9">
    <location>
        <begin position="300"/>
        <end position="379"/>
    </location>
</feature>
<dbReference type="Gene3D" id="2.40.50.140">
    <property type="entry name" value="Nucleic acid-binding proteins"/>
    <property type="match status" value="1"/>
</dbReference>
<comment type="caution">
    <text evidence="12">The sequence shown here is derived from an EMBL/GenBank/DDBJ whole genome shotgun (WGS) entry which is preliminary data.</text>
</comment>
<evidence type="ECO:0000256" key="3">
    <source>
        <dbReference type="ARBA" id="ARBA00022705"/>
    </source>
</evidence>
<evidence type="ECO:0000259" key="11">
    <source>
        <dbReference type="Pfam" id="PF17207"/>
    </source>
</evidence>
<sequence length="411" mass="46392">MRPENVEIKERWKEFYRRYCKNEISKIAQNEKTSLVVNFGEVEKYDPDLADDLVLHPDGIRRAAEDALADFDIAAETSLEHARVRFSNIYPSTKIYELSSDDVNKMVSIEGIVRKSSDAEPKVLEAAFECQRCGNLTNVEQTGKEFTEPHQCRGCERQGPFRLLEDQSDFVDAQKLRVQDISSTEAIDVNIEGDITGSFVPGDRVNVTGVLRAVPDDGKTTFRVFLEGNNVERLGEEDETPPTEFDPEDIEEFVDDAISTVAHLESRNIQHQKELVTRENLVTPFLKALGWNVTNEDVIVEYNGDTDGYVDYQLMCDGTPFVCVEAKSLGTTIADDSNFDTSYDPNAAKQLRRYMRTTGSEYGVLTNGKKYVIYEDVSDDRPEEEILLSVTLGDLAQYTDRLARITPVESS</sequence>
<dbReference type="FunFam" id="2.20.28.10:FF:000003">
    <property type="entry name" value="DNA helicase"/>
    <property type="match status" value="1"/>
</dbReference>
<dbReference type="Gene3D" id="2.20.28.10">
    <property type="match status" value="1"/>
</dbReference>
<dbReference type="InterPro" id="IPR033762">
    <property type="entry name" value="MCM_OB"/>
</dbReference>
<dbReference type="PANTHER" id="PTHR11630:SF66">
    <property type="entry name" value="DNA REPLICATION LICENSING FACTOR MCM4"/>
    <property type="match status" value="1"/>
</dbReference>
<evidence type="ECO:0000313" key="13">
    <source>
        <dbReference type="Proteomes" id="UP001149411"/>
    </source>
</evidence>
<feature type="domain" description="MCM N-terminal" evidence="10">
    <location>
        <begin position="10"/>
        <end position="71"/>
    </location>
</feature>
<dbReference type="Pfam" id="PF17207">
    <property type="entry name" value="MCM_OB"/>
    <property type="match status" value="1"/>
</dbReference>
<keyword evidence="4" id="KW-0547">Nucleotide-binding</keyword>
<dbReference type="RefSeq" id="WP_266088367.1">
    <property type="nucleotide sequence ID" value="NZ_RKLV01000012.1"/>
</dbReference>
<evidence type="ECO:0000259" key="9">
    <source>
        <dbReference type="Pfam" id="PF04313"/>
    </source>
</evidence>
<keyword evidence="5" id="KW-0378">Hydrolase</keyword>
<dbReference type="GO" id="GO:0042555">
    <property type="term" value="C:MCM complex"/>
    <property type="evidence" value="ECO:0007669"/>
    <property type="project" value="TreeGrafter"/>
</dbReference>
<reference evidence="12" key="1">
    <citation type="submission" date="2022-09" db="EMBL/GenBank/DDBJ databases">
        <title>Haloadaptaus new haloarchaeum isolated from saline soil.</title>
        <authorList>
            <person name="Duran-Viseras A."/>
            <person name="Sanchez-Porro C."/>
            <person name="Ventosa A."/>
        </authorList>
    </citation>
    <scope>NUCLEOTIDE SEQUENCE</scope>
    <source>
        <strain evidence="12">F3-133</strain>
    </source>
</reference>
<name>A0A9Q4GH36_9EURY</name>
<evidence type="ECO:0000256" key="8">
    <source>
        <dbReference type="ARBA" id="ARBA00023125"/>
    </source>
</evidence>
<accession>A0A9Q4GH36</accession>
<dbReference type="GO" id="GO:0009035">
    <property type="term" value="F:type I site-specific deoxyribonuclease activity"/>
    <property type="evidence" value="ECO:0007669"/>
    <property type="project" value="UniProtKB-EC"/>
</dbReference>
<evidence type="ECO:0000256" key="7">
    <source>
        <dbReference type="ARBA" id="ARBA00022840"/>
    </source>
</evidence>
<evidence type="ECO:0000259" key="10">
    <source>
        <dbReference type="Pfam" id="PF14551"/>
    </source>
</evidence>
<dbReference type="InterPro" id="IPR007409">
    <property type="entry name" value="Restrct_endonuc_type1_HsdR_N"/>
</dbReference>
<dbReference type="EMBL" id="RKLV01000012">
    <property type="protein sequence ID" value="MCX2819784.1"/>
    <property type="molecule type" value="Genomic_DNA"/>
</dbReference>
<dbReference type="Pfam" id="PF14551">
    <property type="entry name" value="MCM_N"/>
    <property type="match status" value="1"/>
</dbReference>
<dbReference type="Gene3D" id="3.30.1640.10">
    <property type="entry name" value="mini-chromosome maintenance (MCM) complex, chain A, domain 1"/>
    <property type="match status" value="1"/>
</dbReference>
<keyword evidence="6" id="KW-0347">Helicase</keyword>
<dbReference type="GO" id="GO:0003697">
    <property type="term" value="F:single-stranded DNA binding"/>
    <property type="evidence" value="ECO:0007669"/>
    <property type="project" value="TreeGrafter"/>
</dbReference>
<evidence type="ECO:0000313" key="12">
    <source>
        <dbReference type="EMBL" id="MCX2819784.1"/>
    </source>
</evidence>
<evidence type="ECO:0000256" key="5">
    <source>
        <dbReference type="ARBA" id="ARBA00022801"/>
    </source>
</evidence>
<evidence type="ECO:0000256" key="2">
    <source>
        <dbReference type="ARBA" id="ARBA00012551"/>
    </source>
</evidence>
<dbReference type="AlphaFoldDB" id="A0A9Q4GH36"/>